<dbReference type="AlphaFoldDB" id="A0A8X6GSS0"/>
<evidence type="ECO:0000313" key="2">
    <source>
        <dbReference type="EMBL" id="GFR09768.1"/>
    </source>
</evidence>
<evidence type="ECO:0000313" key="3">
    <source>
        <dbReference type="Proteomes" id="UP000887116"/>
    </source>
</evidence>
<dbReference type="OrthoDB" id="7472549at2759"/>
<proteinExistence type="predicted"/>
<dbReference type="EMBL" id="BMAO01016579">
    <property type="protein sequence ID" value="GFR09768.1"/>
    <property type="molecule type" value="Genomic_DNA"/>
</dbReference>
<feature type="region of interest" description="Disordered" evidence="1">
    <location>
        <begin position="1"/>
        <end position="28"/>
    </location>
</feature>
<evidence type="ECO:0000256" key="1">
    <source>
        <dbReference type="SAM" id="MobiDB-lite"/>
    </source>
</evidence>
<protein>
    <submittedName>
        <fullName evidence="2">DDE_Tnp_1_7 domain-containing protein</fullName>
    </submittedName>
</protein>
<reference evidence="2" key="1">
    <citation type="submission" date="2020-07" db="EMBL/GenBank/DDBJ databases">
        <title>Multicomponent nature underlies the extraordinary mechanical properties of spider dragline silk.</title>
        <authorList>
            <person name="Kono N."/>
            <person name="Nakamura H."/>
            <person name="Mori M."/>
            <person name="Yoshida Y."/>
            <person name="Ohtoshi R."/>
            <person name="Malay A.D."/>
            <person name="Moran D.A.P."/>
            <person name="Tomita M."/>
            <person name="Numata K."/>
            <person name="Arakawa K."/>
        </authorList>
    </citation>
    <scope>NUCLEOTIDE SEQUENCE</scope>
</reference>
<comment type="caution">
    <text evidence="2">The sequence shown here is derived from an EMBL/GenBank/DDBJ whole genome shotgun (WGS) entry which is preliminary data.</text>
</comment>
<gene>
    <name evidence="2" type="primary">OFAS_OFAS007403</name>
    <name evidence="2" type="ORF">TNCT_192551</name>
</gene>
<name>A0A8X6GSS0_TRICU</name>
<accession>A0A8X6GSS0</accession>
<sequence>MRKLSSIRPGKGFRVLSSSDSDEETETTFQETETAATVWLKFDDGGIPGRLPSTCICKGGKEPTGYVKRNIMADNLINAFSLITHNYIIKHIKFHRRKLANLEYEWPIALPEIRAFIGILYARGAYEAQHLKLSYLRSKKWCPEFLRKTMAREKFKQIQQFIPFDKRTELASKKS</sequence>
<organism evidence="2 3">
    <name type="scientific">Trichonephila clavata</name>
    <name type="common">Joro spider</name>
    <name type="synonym">Nephila clavata</name>
    <dbReference type="NCBI Taxonomy" id="2740835"/>
    <lineage>
        <taxon>Eukaryota</taxon>
        <taxon>Metazoa</taxon>
        <taxon>Ecdysozoa</taxon>
        <taxon>Arthropoda</taxon>
        <taxon>Chelicerata</taxon>
        <taxon>Arachnida</taxon>
        <taxon>Araneae</taxon>
        <taxon>Araneomorphae</taxon>
        <taxon>Entelegynae</taxon>
        <taxon>Araneoidea</taxon>
        <taxon>Nephilidae</taxon>
        <taxon>Trichonephila</taxon>
    </lineage>
</organism>
<keyword evidence="3" id="KW-1185">Reference proteome</keyword>
<dbReference type="Proteomes" id="UP000887116">
    <property type="component" value="Unassembled WGS sequence"/>
</dbReference>